<evidence type="ECO:0000313" key="2">
    <source>
        <dbReference type="Proteomes" id="UP001239111"/>
    </source>
</evidence>
<dbReference type="EMBL" id="CM056742">
    <property type="protein sequence ID" value="KAJ8678593.1"/>
    <property type="molecule type" value="Genomic_DNA"/>
</dbReference>
<evidence type="ECO:0000313" key="1">
    <source>
        <dbReference type="EMBL" id="KAJ8678593.1"/>
    </source>
</evidence>
<keyword evidence="2" id="KW-1185">Reference proteome</keyword>
<dbReference type="Proteomes" id="UP001239111">
    <property type="component" value="Chromosome 2"/>
</dbReference>
<protein>
    <submittedName>
        <fullName evidence="1">Uncharacterized protein</fullName>
    </submittedName>
</protein>
<reference evidence="1" key="1">
    <citation type="submission" date="2023-04" db="EMBL/GenBank/DDBJ databases">
        <title>A chromosome-level genome assembly of the parasitoid wasp Eretmocerus hayati.</title>
        <authorList>
            <person name="Zhong Y."/>
            <person name="Liu S."/>
            <person name="Liu Y."/>
        </authorList>
    </citation>
    <scope>NUCLEOTIDE SEQUENCE</scope>
    <source>
        <strain evidence="1">ZJU_SS_LIU_2023</strain>
    </source>
</reference>
<accession>A0ACC2P545</accession>
<comment type="caution">
    <text evidence="1">The sequence shown here is derived from an EMBL/GenBank/DDBJ whole genome shotgun (WGS) entry which is preliminary data.</text>
</comment>
<sequence>MDANDKRRLNLIGQTRWWAKYSGLTKVFGSSESSEKSLYVVVIVVLETIENDPRSKSDVRVNARSYRESLLKKETVLTAFIFLTIFDVTTHLPNYLQTKVLNILKASNMIKTTLNRLKSIRDDFELVKAKAEEFIKLINDRLEAQNVNSHM</sequence>
<organism evidence="1 2">
    <name type="scientific">Eretmocerus hayati</name>
    <dbReference type="NCBI Taxonomy" id="131215"/>
    <lineage>
        <taxon>Eukaryota</taxon>
        <taxon>Metazoa</taxon>
        <taxon>Ecdysozoa</taxon>
        <taxon>Arthropoda</taxon>
        <taxon>Hexapoda</taxon>
        <taxon>Insecta</taxon>
        <taxon>Pterygota</taxon>
        <taxon>Neoptera</taxon>
        <taxon>Endopterygota</taxon>
        <taxon>Hymenoptera</taxon>
        <taxon>Apocrita</taxon>
        <taxon>Proctotrupomorpha</taxon>
        <taxon>Chalcidoidea</taxon>
        <taxon>Aphelinidae</taxon>
        <taxon>Aphelininae</taxon>
        <taxon>Eretmocerus</taxon>
    </lineage>
</organism>
<gene>
    <name evidence="1" type="ORF">QAD02_014380</name>
</gene>
<name>A0ACC2P545_9HYME</name>
<proteinExistence type="predicted"/>